<evidence type="ECO:0000259" key="1">
    <source>
        <dbReference type="Pfam" id="PF06439"/>
    </source>
</evidence>
<reference evidence="2 3" key="1">
    <citation type="submission" date="2023-07" db="EMBL/GenBank/DDBJ databases">
        <title>Novel species of Thermanaerothrix with wide hydrolytic capabilities.</title>
        <authorList>
            <person name="Zayulina K.S."/>
            <person name="Podosokorskaya O.A."/>
            <person name="Elcheninov A.G."/>
        </authorList>
    </citation>
    <scope>NUCLEOTIDE SEQUENCE [LARGE SCALE GENOMIC DNA]</scope>
    <source>
        <strain evidence="2 3">4228-RoL</strain>
    </source>
</reference>
<proteinExistence type="predicted"/>
<evidence type="ECO:0000313" key="3">
    <source>
        <dbReference type="Proteomes" id="UP001254165"/>
    </source>
</evidence>
<dbReference type="EMBL" id="JAUHMF010000001">
    <property type="protein sequence ID" value="MDT8897955.1"/>
    <property type="molecule type" value="Genomic_DNA"/>
</dbReference>
<protein>
    <recommendedName>
        <fullName evidence="1">3-keto-alpha-glucoside-1,2-lyase/3-keto-2-hydroxy-glucal hydratase domain-containing protein</fullName>
    </recommendedName>
</protein>
<name>A0ABU3NNL9_9CHLR</name>
<keyword evidence="3" id="KW-1185">Reference proteome</keyword>
<dbReference type="RefSeq" id="WP_315624605.1">
    <property type="nucleotide sequence ID" value="NZ_JAUHMF010000001.1"/>
</dbReference>
<dbReference type="PROSITE" id="PS51257">
    <property type="entry name" value="PROKAR_LIPOPROTEIN"/>
    <property type="match status" value="1"/>
</dbReference>
<comment type="caution">
    <text evidence="2">The sequence shown here is derived from an EMBL/GenBank/DDBJ whole genome shotgun (WGS) entry which is preliminary data.</text>
</comment>
<dbReference type="Pfam" id="PF06439">
    <property type="entry name" value="3keto-disac_hyd"/>
    <property type="match status" value="1"/>
</dbReference>
<organism evidence="2 3">
    <name type="scientific">Thermanaerothrix solaris</name>
    <dbReference type="NCBI Taxonomy" id="3058434"/>
    <lineage>
        <taxon>Bacteria</taxon>
        <taxon>Bacillati</taxon>
        <taxon>Chloroflexota</taxon>
        <taxon>Anaerolineae</taxon>
        <taxon>Anaerolineales</taxon>
        <taxon>Anaerolineaceae</taxon>
        <taxon>Thermanaerothrix</taxon>
    </lineage>
</organism>
<dbReference type="InterPro" id="IPR010496">
    <property type="entry name" value="AL/BT2_dom"/>
</dbReference>
<dbReference type="Proteomes" id="UP001254165">
    <property type="component" value="Unassembled WGS sequence"/>
</dbReference>
<gene>
    <name evidence="2" type="ORF">QYE77_06710</name>
</gene>
<evidence type="ECO:0000313" key="2">
    <source>
        <dbReference type="EMBL" id="MDT8897955.1"/>
    </source>
</evidence>
<feature type="domain" description="3-keto-alpha-glucoside-1,2-lyase/3-keto-2-hydroxy-glucal hydratase" evidence="1">
    <location>
        <begin position="142"/>
        <end position="286"/>
    </location>
</feature>
<sequence length="319" mass="35130">MRTRIIGMLILTVLLGGCGILGQRATPSDAEMATQVAQILTAMPTPTAPPLEPTPTQPLPTVVLTEEPTVAPPAETPTPLPIEPTATPPAYPPPETVVPTATATVTVTTQPTPTFAFTPPATDPVLKLGNATWTDNMDNDRNWPTGADQYTSVEFRDGVMRLTGLTTTDGWRMTWPKVADFYLEATFRTGECKGSDRYGLFFRVPILNTPDRGYLFGLTCDGKYALRRWDASVGTRGEMITLVNWKASDAINAGPNQVNRLGVMAIRDRYALYVNGVLLTEVRDDRFLEGYFGVFVGARETENFTIQVDQIRYWENPRP</sequence>
<accession>A0ABU3NNL9</accession>
<dbReference type="Gene3D" id="2.60.120.560">
    <property type="entry name" value="Exo-inulinase, domain 1"/>
    <property type="match status" value="1"/>
</dbReference>